<dbReference type="STRING" id="100787.A0A0G4MFB6"/>
<organism evidence="3 5">
    <name type="scientific">Verticillium longisporum</name>
    <name type="common">Verticillium dahliae var. longisporum</name>
    <dbReference type="NCBI Taxonomy" id="100787"/>
    <lineage>
        <taxon>Eukaryota</taxon>
        <taxon>Fungi</taxon>
        <taxon>Dikarya</taxon>
        <taxon>Ascomycota</taxon>
        <taxon>Pezizomycotina</taxon>
        <taxon>Sordariomycetes</taxon>
        <taxon>Hypocreomycetidae</taxon>
        <taxon>Glomerellales</taxon>
        <taxon>Plectosphaerellaceae</taxon>
        <taxon>Verticillium</taxon>
    </lineage>
</organism>
<evidence type="ECO:0000256" key="2">
    <source>
        <dbReference type="SAM" id="MobiDB-lite"/>
    </source>
</evidence>
<dbReference type="Gene3D" id="3.90.226.10">
    <property type="entry name" value="2-enoyl-CoA Hydratase, Chain A, domain 1"/>
    <property type="match status" value="1"/>
</dbReference>
<evidence type="ECO:0000313" key="3">
    <source>
        <dbReference type="EMBL" id="CRK32892.1"/>
    </source>
</evidence>
<dbReference type="InterPro" id="IPR001753">
    <property type="entry name" value="Enoyl-CoA_hydra/iso"/>
</dbReference>
<reference evidence="3 5" key="1">
    <citation type="submission" date="2015-05" db="EMBL/GenBank/DDBJ databases">
        <authorList>
            <person name="Wang D.B."/>
            <person name="Wang M."/>
        </authorList>
    </citation>
    <scope>NUCLEOTIDE SEQUENCE [LARGE SCALE GENOMIC DNA]</scope>
    <source>
        <strain evidence="3">VL1</strain>
    </source>
</reference>
<evidence type="ECO:0000313" key="5">
    <source>
        <dbReference type="Proteomes" id="UP000044602"/>
    </source>
</evidence>
<protein>
    <submittedName>
        <fullName evidence="4">Enoyl-CoA hydratase AFT3-1 like protein</fullName>
    </submittedName>
</protein>
<keyword evidence="5" id="KW-1185">Reference proteome</keyword>
<name>A0A0G4MFB6_VERLO</name>
<dbReference type="InterPro" id="IPR051053">
    <property type="entry name" value="ECH/Chromodomain_protein"/>
</dbReference>
<dbReference type="EMBL" id="CVQH01022339">
    <property type="protein sequence ID" value="CRK32892.1"/>
    <property type="molecule type" value="Genomic_DNA"/>
</dbReference>
<dbReference type="InterPro" id="IPR029045">
    <property type="entry name" value="ClpP/crotonase-like_dom_sf"/>
</dbReference>
<reference evidence="4" key="2">
    <citation type="journal article" date="2021" name="Mol. Plant Pathol.">
        <title>A 20-kb lineage-specific genomic region tames virulence in pathogenic amphidiploid Verticillium longisporum.</title>
        <authorList>
            <person name="Harting R."/>
            <person name="Starke J."/>
            <person name="Kusch H."/>
            <person name="Poggeler S."/>
            <person name="Maurus I."/>
            <person name="Schluter R."/>
            <person name="Landesfeind M."/>
            <person name="Bulla I."/>
            <person name="Nowrousian M."/>
            <person name="de Jonge R."/>
            <person name="Stahlhut G."/>
            <person name="Hoff K.J."/>
            <person name="Asshauer K.P."/>
            <person name="Thurmer A."/>
            <person name="Stanke M."/>
            <person name="Daniel R."/>
            <person name="Morgenstern B."/>
            <person name="Thomma B.P.H.J."/>
            <person name="Kronstad J.W."/>
            <person name="Braus-Stromeyer S.A."/>
            <person name="Braus G.H."/>
        </authorList>
    </citation>
    <scope>NUCLEOTIDE SEQUENCE</scope>
    <source>
        <strain evidence="4">Vl32</strain>
    </source>
</reference>
<feature type="region of interest" description="Disordered" evidence="2">
    <location>
        <begin position="305"/>
        <end position="335"/>
    </location>
</feature>
<dbReference type="Proteomes" id="UP000044602">
    <property type="component" value="Unassembled WGS sequence"/>
</dbReference>
<dbReference type="SUPFAM" id="SSF52096">
    <property type="entry name" value="ClpP/crotonase"/>
    <property type="match status" value="1"/>
</dbReference>
<proteinExistence type="inferred from homology"/>
<evidence type="ECO:0000256" key="1">
    <source>
        <dbReference type="ARBA" id="ARBA00005254"/>
    </source>
</evidence>
<accession>A0A0G4MFB6</accession>
<dbReference type="CDD" id="cd06558">
    <property type="entry name" value="crotonase-like"/>
    <property type="match status" value="1"/>
</dbReference>
<dbReference type="PANTHER" id="PTHR43684">
    <property type="match status" value="1"/>
</dbReference>
<dbReference type="PANTHER" id="PTHR43684:SF4">
    <property type="entry name" value="ENOYL-COA HYDRATASE_ISOMERASE FAMILY PROTEIN (AFU_ORTHOLOGUE AFUA_1G01890)"/>
    <property type="match status" value="1"/>
</dbReference>
<dbReference type="Proteomes" id="UP000689129">
    <property type="component" value="Unassembled WGS sequence"/>
</dbReference>
<gene>
    <name evidence="3" type="ORF">BN1708_016183</name>
    <name evidence="4" type="ORF">HYQ45_017559</name>
</gene>
<dbReference type="Pfam" id="PF00378">
    <property type="entry name" value="ECH_1"/>
    <property type="match status" value="1"/>
</dbReference>
<dbReference type="OrthoDB" id="2018133at2759"/>
<comment type="similarity">
    <text evidence="1">Belongs to the enoyl-CoA hydratase/isomerase family.</text>
</comment>
<dbReference type="EMBL" id="JAEMWZ010000592">
    <property type="protein sequence ID" value="KAG7110743.1"/>
    <property type="molecule type" value="Genomic_DNA"/>
</dbReference>
<dbReference type="AlphaFoldDB" id="A0A0G4MFB6"/>
<sequence>MQTNQSSAAQNTSIKHFGLAQESNFNMSTSVTIPSYVTLPFKDIKITHVPESSLSPTPVLIIAFNRPTRHNAVTENLLNELEAAYDLVNRDERVRAIVLTGSGQSFCSGADLQVGFSSLMAHKESEEAMDKYRDQGGRLALAMTNCTKPTIVALNGPAAGFGAIITLPATIRVAWSGAKIAFPFSRRGLTLESCSAFFLPRLLGLAKAMHLATTGSAYAASDPLVSGLFSRFLPTPQETVAYAVELATDVADNTSLTSTKLMRDMLLHTPATLEETHRLDSKLFISVLGSKDNLAGIQAFMKKQKPKFGGSSDGETVPSWPWWTSNADEAPKAKM</sequence>
<evidence type="ECO:0000313" key="4">
    <source>
        <dbReference type="EMBL" id="KAG7110743.1"/>
    </source>
</evidence>